<dbReference type="PANTHER" id="PTHR47331">
    <property type="entry name" value="PHD-TYPE DOMAIN-CONTAINING PROTEIN"/>
    <property type="match status" value="1"/>
</dbReference>
<dbReference type="InterPro" id="IPR001584">
    <property type="entry name" value="Integrase_cat-core"/>
</dbReference>
<sequence>MGHCLVGNPGIVGHCFVWNPGAMGHSFMGHCLVGITGAIGHSFMGHCLVGITGAIGHSFMGHCLVRKSGAMGHCFVWNPGDVGHCLVWNPGAIGHSFTGHCLVWNPGPIGHSFMGHCLVRKPGAMGHCFVWNPGDVGHSFMGHCLERNPGAMGHSFMGHCLVGITGAIGHCLVGITGAIGHCLVGITGAMGHCLVGITGAMGHCLVGITGAIGHCLVGITGAMGHCLVGITGAMGHCLVGITGAMGHCLVGITGAIGHSFMGHCLESWCYGTFFHGTILGKESWCYGTFFHGTLVWNPGAIGHSFMGHCLVRNPGAMGHCFVWNPGDVGHSFMGHCLVWNPGDVGHSFMAHCLVWNPGTIGHSFMGHCLVGNPGIVGHCFVWNPGAMGYSFMGHCLLRITGAIGHSFMGHCLVGITGAVGHSFMGHCLVWNPGAIGHSFMGHCLVGITGAMGHCFVWNPGDVGHSFMGHCLVRNPGAMGHSFMGQFLVRNPGAMGHCFVWNPGAIGHYFMGHCLVWNPGAIGHSFMGHCLVRNPGAMGHCFVWNPGEVGHSFMGHCLVENPGVMGHSFMGHCLVGTHGTMGHCWVENPGTVLDILSWDIAWIPLLEAEGKVEFPCQKERRQEIPYKQRLVDGKKSKKRYPTSRVSWTERHLGGSLKQQLEDGKGRLRQPTSRDNWTSHKTSQASDGAATRLESYYTKLVDLNEKYQALLVVKEGITEESIDREWQECDKYEEEKFDIQQKVSVLRNPDKEETIPIASEDPVINVKLPELALKSYDGSLEGWLSWWAQFSKIHENKNLSDSDLFLYLRQAIVPNSEAYRVVASYPVTGANYALAVQALQERFGDPNILTELYVRRLLNSVISNVKKENRNLSSLYDELSSHLRSLETLGIDPQLSGIFLYPLVESSLPSDILKIWHRHPSSGYGMELAKREESDKGVGGAQERLRLLLDFLKAESQCREQLECKNCGRNHLEVLCEGNSSNRLTKPGRENPKENATEPVASLSSQACTGQVLLMTTVALLRGPNASRRVRILLDSGSQFSYIKQSLVWGIGIERKGEITIAKSLFGGNKIGEEKHGKFMLELENLGNKRDVIHIEALDQRKICDAIPPLPKGDWLEKLKIKVIILSQDNFKGQEIDILIGANYLGMILTGKIVQVEADLTAVETKLGWTLMGNSPIIDSNDNVQQTLNLLTTRCDLKDLWDLEVLGIRDPVETCSKETRYQEIKEKFITKIQKQSDQRYSVGLPWKNKLTEYSQIFRDWLTEGLIERVEENPLERRGYYLPHRPVYKMESKTTPIRPVFDASCLGHNGLSLNQCLEKGPNLLERIPEMMIRFRENKFGVTADIRKAFQMVAIEESERNYLRFLWWEKESDRELIAYRHKRLVFGLNCSPFVLNAVIEYHLQSIRGPLVQWAKILAQSFYMDNCITSLETKQEVQEFQKAAIEIMDRAKMDLREWEYSLEENPEKGTCTKILGVVWNKMEDSLKCELPDNLSLQPKLTKRLVLSMVQRIFDPLGFCAPVFLPPKLLLQRSWGLKLGWDTPLPESMAQEFRTWLDQIKLIELIKIPRYMWNDLIFPTEVHIFCDASQIGYGAVAYLRSETGRENTLTLIWSKVRLAPMKSITIPRLELMAMVLGARLANAIQAALKRKCETTLWSDSTTALSWIKKEIEWRVFVRNRVREIQATTNLNDWRFVPSQLNPADLLSRGCPPSQFVQSRWWEGPEWLKKPKEFWPNSEFSINPKEIKVEENIMKTNINLNIDYKDWILTRRSDYSLNIRVMSYVLRFLGKLKKQSTETGPLKVSELDLAEKKLIRMIQEKVSIEKSNATKSFKILKNTDGLWCVESKLLHGQVPEEFKTPIILPGDHPFVEQLIWEVHLKNGHVGVQFILSKLREKFWIIRGRKTIKKIISKCIACKRLKEKSLQRPMAALPENRIGLGKPFQVTGVDLLGPLHLKEGGKVWVAAFTCAVYRAIHLELVKSLETGVFMMALHRFICRRGRPEKIYSDNGTNFAKLNRIFKRLDWTRIERETSIKRIQWIFIPPSAPWWGGFWERMVRTIKEMLIKMLGHRKLKYVQLQTALCEIESIINNRPLTYVSEDDNDLKPLTPNEFLQNGPESSFPEFENLKPEMLHTRYRELGQLKRELKQRFLKEYLGALIQKSENIDRRQLKVGDVVLIGQENLKRMFWPKGRIVNLIPGKDGIVRVAHVKTSTGTLIRALQRLHPLEISSKVETIQKGNSNTEPQSEAFLGNRPNTESRDSRNRYGRVIRKPARYDLKDYYPASSVLWKERRQAILQAASCGRKDVKKYPTSSVLWTERSLRRDIPQAESRGRKDILEDPSSSNLRTEKDVLDNQRVATIGHRTRQAKPATVLPREGSEKLDVSDLRRDRIEVLIGADIAGRLLTDAQRRISSGLVAIRTKLGWTVMEKIPPTEVRDDTSSFCVTTLLSLDLENLWKLDAIGISDAEVEKNNQSLQAEMEEHFAHTTTRDIEGRYEVALPWVQDKERIPTNRDLAENQLSSREDKLDGVHSLPHRPVYKRNSQTSKIRPVFNASARKRDKLSLNDCLDKGPNLIKIKPRLLNKFRKYEVGVSSDIEKAFLQIGIKEEDRDAAVFEIAGVDLTGHFILKNKKKAWIVIFTCAVYRGVHLELVTSLPMEAFLQAFRRFIARRGRPLIVHSDNGTNFRGMTDTLKKIDFSRLKCDPTLKNITWKFIPPGAPWWARWWERLIGMMKQLLFRILGQTSLGYEELSTVMCDVESLMNTRPLTYLTEENEDLAPLTPSLFLHEVREVGVPDLDLIDNQTLSRKYQYIKRVRKDLRERFRIKYLGFLRQETRRLKTTIPFKVGDMVLIGQESLKRLHWPLARIIQLYPGKNGLVRVAKVKISSGDKIRPIQKLYNLEITPEIRCRDPLTERSPTQEVRLTTEEDPLTSQQEQHHIETPNVVSSYRRPIKRPNRLDLLNFSFPCLSRRGANSK</sequence>
<evidence type="ECO:0000256" key="4">
    <source>
        <dbReference type="ARBA" id="ARBA00022759"/>
    </source>
</evidence>
<proteinExistence type="predicted"/>
<feature type="compositionally biased region" description="Basic and acidic residues" evidence="7">
    <location>
        <begin position="985"/>
        <end position="994"/>
    </location>
</feature>
<gene>
    <name evidence="9" type="ORF">LAZ67_2003868</name>
</gene>
<dbReference type="Pfam" id="PF18701">
    <property type="entry name" value="DUF5641"/>
    <property type="match status" value="2"/>
</dbReference>
<keyword evidence="2" id="KW-0548">Nucleotidyltransferase</keyword>
<evidence type="ECO:0000256" key="3">
    <source>
        <dbReference type="ARBA" id="ARBA00022722"/>
    </source>
</evidence>
<protein>
    <recommendedName>
        <fullName evidence="8">Integrase catalytic domain-containing protein</fullName>
    </recommendedName>
</protein>
<feature type="compositionally biased region" description="Polar residues" evidence="7">
    <location>
        <begin position="2227"/>
        <end position="2238"/>
    </location>
</feature>
<keyword evidence="10" id="KW-1185">Reference proteome</keyword>
<dbReference type="Gene3D" id="1.10.340.70">
    <property type="match status" value="1"/>
</dbReference>
<dbReference type="InterPro" id="IPR036397">
    <property type="entry name" value="RNaseH_sf"/>
</dbReference>
<dbReference type="Pfam" id="PF17921">
    <property type="entry name" value="Integrase_H2C2"/>
    <property type="match status" value="1"/>
</dbReference>
<feature type="compositionally biased region" description="Basic and acidic residues" evidence="7">
    <location>
        <begin position="2319"/>
        <end position="2330"/>
    </location>
</feature>
<dbReference type="EMBL" id="CP092864">
    <property type="protein sequence ID" value="UYV63370.1"/>
    <property type="molecule type" value="Genomic_DNA"/>
</dbReference>
<evidence type="ECO:0000256" key="2">
    <source>
        <dbReference type="ARBA" id="ARBA00022695"/>
    </source>
</evidence>
<evidence type="ECO:0000259" key="8">
    <source>
        <dbReference type="PROSITE" id="PS50994"/>
    </source>
</evidence>
<keyword evidence="3" id="KW-0540">Nuclease</keyword>
<evidence type="ECO:0000256" key="6">
    <source>
        <dbReference type="ARBA" id="ARBA00022918"/>
    </source>
</evidence>
<dbReference type="Proteomes" id="UP001235939">
    <property type="component" value="Chromosome 02"/>
</dbReference>
<keyword evidence="4" id="KW-0255">Endonuclease</keyword>
<dbReference type="PROSITE" id="PS00141">
    <property type="entry name" value="ASP_PROTEASE"/>
    <property type="match status" value="1"/>
</dbReference>
<keyword evidence="5" id="KW-0378">Hydrolase</keyword>
<dbReference type="InterPro" id="IPR005312">
    <property type="entry name" value="DUF1759"/>
</dbReference>
<feature type="region of interest" description="Disordered" evidence="7">
    <location>
        <begin position="2319"/>
        <end position="2341"/>
    </location>
</feature>
<dbReference type="Gene3D" id="3.30.70.270">
    <property type="match status" value="1"/>
</dbReference>
<feature type="region of interest" description="Disordered" evidence="7">
    <location>
        <begin position="978"/>
        <end position="999"/>
    </location>
</feature>
<dbReference type="InterPro" id="IPR041588">
    <property type="entry name" value="Integrase_H2C2"/>
</dbReference>
<dbReference type="PROSITE" id="PS50994">
    <property type="entry name" value="INTEGRASE"/>
    <property type="match status" value="2"/>
</dbReference>
<dbReference type="InterPro" id="IPR008042">
    <property type="entry name" value="Retrotrans_Pao"/>
</dbReference>
<dbReference type="Pfam" id="PF05380">
    <property type="entry name" value="Peptidase_A17"/>
    <property type="match status" value="1"/>
</dbReference>
<dbReference type="InterPro" id="IPR043128">
    <property type="entry name" value="Rev_trsase/Diguanyl_cyclase"/>
</dbReference>
<dbReference type="PANTHER" id="PTHR47331:SF1">
    <property type="entry name" value="GAG-LIKE PROTEIN"/>
    <property type="match status" value="1"/>
</dbReference>
<dbReference type="SUPFAM" id="SSF56672">
    <property type="entry name" value="DNA/RNA polymerases"/>
    <property type="match status" value="2"/>
</dbReference>
<dbReference type="Gene3D" id="3.30.420.10">
    <property type="entry name" value="Ribonuclease H-like superfamily/Ribonuclease H"/>
    <property type="match status" value="2"/>
</dbReference>
<feature type="compositionally biased region" description="Polar residues" evidence="7">
    <location>
        <begin position="668"/>
        <end position="683"/>
    </location>
</feature>
<evidence type="ECO:0000256" key="1">
    <source>
        <dbReference type="ARBA" id="ARBA00022679"/>
    </source>
</evidence>
<dbReference type="Pfam" id="PF03564">
    <property type="entry name" value="DUF1759"/>
    <property type="match status" value="1"/>
</dbReference>
<dbReference type="SUPFAM" id="SSF53098">
    <property type="entry name" value="Ribonuclease H-like"/>
    <property type="match status" value="2"/>
</dbReference>
<evidence type="ECO:0000313" key="10">
    <source>
        <dbReference type="Proteomes" id="UP001235939"/>
    </source>
</evidence>
<accession>A0ABY6K472</accession>
<feature type="region of interest" description="Disordered" evidence="7">
    <location>
        <begin position="2227"/>
        <end position="2258"/>
    </location>
</feature>
<dbReference type="InterPro" id="IPR012337">
    <property type="entry name" value="RNaseH-like_sf"/>
</dbReference>
<feature type="non-terminal residue" evidence="9">
    <location>
        <position position="2967"/>
    </location>
</feature>
<dbReference type="InterPro" id="IPR001969">
    <property type="entry name" value="Aspartic_peptidase_AS"/>
</dbReference>
<dbReference type="InterPro" id="IPR040676">
    <property type="entry name" value="DUF5641"/>
</dbReference>
<evidence type="ECO:0000313" key="9">
    <source>
        <dbReference type="EMBL" id="UYV63370.1"/>
    </source>
</evidence>
<name>A0ABY6K472_9ARAC</name>
<evidence type="ECO:0000256" key="5">
    <source>
        <dbReference type="ARBA" id="ARBA00022801"/>
    </source>
</evidence>
<feature type="domain" description="Integrase catalytic" evidence="8">
    <location>
        <begin position="1931"/>
        <end position="2110"/>
    </location>
</feature>
<organism evidence="9 10">
    <name type="scientific">Cordylochernes scorpioides</name>
    <dbReference type="NCBI Taxonomy" id="51811"/>
    <lineage>
        <taxon>Eukaryota</taxon>
        <taxon>Metazoa</taxon>
        <taxon>Ecdysozoa</taxon>
        <taxon>Arthropoda</taxon>
        <taxon>Chelicerata</taxon>
        <taxon>Arachnida</taxon>
        <taxon>Pseudoscorpiones</taxon>
        <taxon>Cheliferoidea</taxon>
        <taxon>Chernetidae</taxon>
        <taxon>Cordylochernes</taxon>
    </lineage>
</organism>
<reference evidence="9 10" key="1">
    <citation type="submission" date="2022-01" db="EMBL/GenBank/DDBJ databases">
        <title>A chromosomal length assembly of Cordylochernes scorpioides.</title>
        <authorList>
            <person name="Zeh D."/>
            <person name="Zeh J."/>
        </authorList>
    </citation>
    <scope>NUCLEOTIDE SEQUENCE [LARGE SCALE GENOMIC DNA]</scope>
    <source>
        <strain evidence="9">IN4F17</strain>
        <tissue evidence="9">Whole Body</tissue>
    </source>
</reference>
<keyword evidence="6" id="KW-0695">RNA-directed DNA polymerase</keyword>
<dbReference type="InterPro" id="IPR043502">
    <property type="entry name" value="DNA/RNA_pol_sf"/>
</dbReference>
<dbReference type="Gene3D" id="3.10.10.10">
    <property type="entry name" value="HIV Type 1 Reverse Transcriptase, subunit A, domain 1"/>
    <property type="match status" value="1"/>
</dbReference>
<feature type="region of interest" description="Disordered" evidence="7">
    <location>
        <begin position="2904"/>
        <end position="2929"/>
    </location>
</feature>
<feature type="region of interest" description="Disordered" evidence="7">
    <location>
        <begin position="657"/>
        <end position="683"/>
    </location>
</feature>
<feature type="domain" description="Integrase catalytic" evidence="8">
    <location>
        <begin position="2602"/>
        <end position="2781"/>
    </location>
</feature>
<keyword evidence="1" id="KW-0808">Transferase</keyword>
<evidence type="ECO:0000256" key="7">
    <source>
        <dbReference type="SAM" id="MobiDB-lite"/>
    </source>
</evidence>